<sequence length="76" mass="8663">MLSTKEKTELYDELMNIIGNSQLPIDTRYLVSEAYITLKKKINKINKHHISGMLAAIKATNSYSIKVIGPRHSIIY</sequence>
<protein>
    <submittedName>
        <fullName evidence="1">Uncharacterized protein</fullName>
    </submittedName>
</protein>
<name>A0A3R5ZN65_9FIRM</name>
<evidence type="ECO:0000313" key="1">
    <source>
        <dbReference type="EMBL" id="RGS40524.1"/>
    </source>
</evidence>
<dbReference type="AlphaFoldDB" id="A0A3R5ZN65"/>
<organism evidence="1 2">
    <name type="scientific">Coprococcus eutactus</name>
    <dbReference type="NCBI Taxonomy" id="33043"/>
    <lineage>
        <taxon>Bacteria</taxon>
        <taxon>Bacillati</taxon>
        <taxon>Bacillota</taxon>
        <taxon>Clostridia</taxon>
        <taxon>Lachnospirales</taxon>
        <taxon>Lachnospiraceae</taxon>
        <taxon>Coprococcus</taxon>
    </lineage>
</organism>
<dbReference type="EMBL" id="QRVK01000027">
    <property type="protein sequence ID" value="RGS40524.1"/>
    <property type="molecule type" value="Genomic_DNA"/>
</dbReference>
<dbReference type="Proteomes" id="UP000283295">
    <property type="component" value="Unassembled WGS sequence"/>
</dbReference>
<comment type="caution">
    <text evidence="1">The sequence shown here is derived from an EMBL/GenBank/DDBJ whole genome shotgun (WGS) entry which is preliminary data.</text>
</comment>
<reference evidence="1 2" key="1">
    <citation type="submission" date="2018-08" db="EMBL/GenBank/DDBJ databases">
        <title>A genome reference for cultivated species of the human gut microbiota.</title>
        <authorList>
            <person name="Zou Y."/>
            <person name="Xue W."/>
            <person name="Luo G."/>
        </authorList>
    </citation>
    <scope>NUCLEOTIDE SEQUENCE [LARGE SCALE GENOMIC DNA]</scope>
    <source>
        <strain evidence="1 2">AF22-21</strain>
    </source>
</reference>
<accession>A0A3R5ZN65</accession>
<proteinExistence type="predicted"/>
<evidence type="ECO:0000313" key="2">
    <source>
        <dbReference type="Proteomes" id="UP000283295"/>
    </source>
</evidence>
<gene>
    <name evidence="1" type="ORF">DWX94_10225</name>
</gene>